<dbReference type="PANTHER" id="PTHR30055">
    <property type="entry name" value="HTH-TYPE TRANSCRIPTIONAL REGULATOR RUTR"/>
    <property type="match status" value="1"/>
</dbReference>
<dbReference type="PROSITE" id="PS50977">
    <property type="entry name" value="HTH_TETR_2"/>
    <property type="match status" value="1"/>
</dbReference>
<reference evidence="7 8" key="1">
    <citation type="submission" date="2019-06" db="EMBL/GenBank/DDBJ databases">
        <title>Genome sequencing of plant associated microbes to promote plant fitness in Sorghum bicolor and Oryza sativa.</title>
        <authorList>
            <person name="Coleman-Derr D."/>
        </authorList>
    </citation>
    <scope>NUCLEOTIDE SEQUENCE [LARGE SCALE GENOMIC DNA]</scope>
    <source>
        <strain evidence="7 8">KV-663</strain>
    </source>
</reference>
<dbReference type="PANTHER" id="PTHR30055:SF234">
    <property type="entry name" value="HTH-TYPE TRANSCRIPTIONAL REGULATOR BETI"/>
    <property type="match status" value="1"/>
</dbReference>
<dbReference type="InterPro" id="IPR050109">
    <property type="entry name" value="HTH-type_TetR-like_transc_reg"/>
</dbReference>
<evidence type="ECO:0000256" key="3">
    <source>
        <dbReference type="ARBA" id="ARBA00023163"/>
    </source>
</evidence>
<evidence type="ECO:0000313" key="8">
    <source>
        <dbReference type="Proteomes" id="UP000316747"/>
    </source>
</evidence>
<evidence type="ECO:0000256" key="2">
    <source>
        <dbReference type="ARBA" id="ARBA00023125"/>
    </source>
</evidence>
<evidence type="ECO:0000256" key="1">
    <source>
        <dbReference type="ARBA" id="ARBA00023015"/>
    </source>
</evidence>
<dbReference type="AlphaFoldDB" id="A0A543HUE0"/>
<keyword evidence="2 4" id="KW-0238">DNA-binding</keyword>
<sequence>MGVACPEGPRDARNDDEDGESGVSHATQEAASATGRFERAGIDKFEARRAELADAALATLGELGLARTSLREIAQKTDFSHGVLHYYFRDKVELITYCVRRYKEHCVTRYDAIVAESPDAATLSERFADALVATLLDDTAMHRLWYDLRTQAMFDGALLPTVVDLDRQLEDMIWRVVSQHAELAASDVALSRAGVYAVFDGLFEGSLQRHLAGDTAATGRLRTDAVVLLTRLMAEPSS</sequence>
<gene>
    <name evidence="7" type="ORF">FBY41_1900</name>
</gene>
<feature type="DNA-binding region" description="H-T-H motif" evidence="4">
    <location>
        <begin position="69"/>
        <end position="88"/>
    </location>
</feature>
<keyword evidence="8" id="KW-1185">Reference proteome</keyword>
<keyword evidence="3" id="KW-0804">Transcription</keyword>
<dbReference type="InterPro" id="IPR001647">
    <property type="entry name" value="HTH_TetR"/>
</dbReference>
<dbReference type="SUPFAM" id="SSF46689">
    <property type="entry name" value="Homeodomain-like"/>
    <property type="match status" value="1"/>
</dbReference>
<dbReference type="Proteomes" id="UP000316747">
    <property type="component" value="Unassembled WGS sequence"/>
</dbReference>
<dbReference type="InterPro" id="IPR009057">
    <property type="entry name" value="Homeodomain-like_sf"/>
</dbReference>
<keyword evidence="1" id="KW-0805">Transcription regulation</keyword>
<organism evidence="7 8">
    <name type="scientific">Humibacillus xanthopallidus</name>
    <dbReference type="NCBI Taxonomy" id="412689"/>
    <lineage>
        <taxon>Bacteria</taxon>
        <taxon>Bacillati</taxon>
        <taxon>Actinomycetota</taxon>
        <taxon>Actinomycetes</taxon>
        <taxon>Micrococcales</taxon>
        <taxon>Intrasporangiaceae</taxon>
        <taxon>Humibacillus</taxon>
    </lineage>
</organism>
<comment type="caution">
    <text evidence="7">The sequence shown here is derived from an EMBL/GenBank/DDBJ whole genome shotgun (WGS) entry which is preliminary data.</text>
</comment>
<dbReference type="Pfam" id="PF00440">
    <property type="entry name" value="TetR_N"/>
    <property type="match status" value="1"/>
</dbReference>
<feature type="region of interest" description="Disordered" evidence="5">
    <location>
        <begin position="1"/>
        <end position="32"/>
    </location>
</feature>
<dbReference type="Gene3D" id="1.10.357.10">
    <property type="entry name" value="Tetracycline Repressor, domain 2"/>
    <property type="match status" value="1"/>
</dbReference>
<dbReference type="GO" id="GO:0000976">
    <property type="term" value="F:transcription cis-regulatory region binding"/>
    <property type="evidence" value="ECO:0007669"/>
    <property type="project" value="TreeGrafter"/>
</dbReference>
<evidence type="ECO:0000259" key="6">
    <source>
        <dbReference type="PROSITE" id="PS50977"/>
    </source>
</evidence>
<evidence type="ECO:0000256" key="4">
    <source>
        <dbReference type="PROSITE-ProRule" id="PRU00335"/>
    </source>
</evidence>
<protein>
    <submittedName>
        <fullName evidence="7">TetR family transcriptional regulator</fullName>
    </submittedName>
</protein>
<feature type="domain" description="HTH tetR-type" evidence="6">
    <location>
        <begin position="46"/>
        <end position="106"/>
    </location>
</feature>
<evidence type="ECO:0000256" key="5">
    <source>
        <dbReference type="SAM" id="MobiDB-lite"/>
    </source>
</evidence>
<dbReference type="GO" id="GO:0003700">
    <property type="term" value="F:DNA-binding transcription factor activity"/>
    <property type="evidence" value="ECO:0007669"/>
    <property type="project" value="TreeGrafter"/>
</dbReference>
<accession>A0A543HUE0</accession>
<dbReference type="EMBL" id="VFPM01000002">
    <property type="protein sequence ID" value="TQM61879.1"/>
    <property type="molecule type" value="Genomic_DNA"/>
</dbReference>
<proteinExistence type="predicted"/>
<name>A0A543HUE0_9MICO</name>
<evidence type="ECO:0000313" key="7">
    <source>
        <dbReference type="EMBL" id="TQM61879.1"/>
    </source>
</evidence>